<dbReference type="RefSeq" id="WP_367286416.1">
    <property type="nucleotide sequence ID" value="NZ_JBBMEY010000015.1"/>
</dbReference>
<comment type="caution">
    <text evidence="1">The sequence shown here is derived from an EMBL/GenBank/DDBJ whole genome shotgun (WGS) entry which is preliminary data.</text>
</comment>
<dbReference type="Proteomes" id="UP001478133">
    <property type="component" value="Unassembled WGS sequence"/>
</dbReference>
<dbReference type="EMBL" id="JBBMFI010000006">
    <property type="protein sequence ID" value="MEQ2565196.1"/>
    <property type="molecule type" value="Genomic_DNA"/>
</dbReference>
<accession>A0ABV1HSA6</accession>
<evidence type="ECO:0000313" key="1">
    <source>
        <dbReference type="EMBL" id="MEQ2565196.1"/>
    </source>
</evidence>
<name>A0ABV1HSA6_9FIRM</name>
<keyword evidence="2" id="KW-1185">Reference proteome</keyword>
<evidence type="ECO:0000313" key="2">
    <source>
        <dbReference type="Proteomes" id="UP001478133"/>
    </source>
</evidence>
<sequence length="65" mass="7659">MILPTKEEVKLCNIIDSSDSTEEEKKIAEKSSFEIRKENLKEMDEAGLELFSKQYNLEFSWEDKI</sequence>
<proteinExistence type="predicted"/>
<gene>
    <name evidence="1" type="ORF">ABFO16_02970</name>
</gene>
<organism evidence="1 2">
    <name type="scientific">Ruminococcoides intestinihominis</name>
    <dbReference type="NCBI Taxonomy" id="3133161"/>
    <lineage>
        <taxon>Bacteria</taxon>
        <taxon>Bacillati</taxon>
        <taxon>Bacillota</taxon>
        <taxon>Clostridia</taxon>
        <taxon>Eubacteriales</taxon>
        <taxon>Oscillospiraceae</taxon>
        <taxon>Ruminococcoides</taxon>
    </lineage>
</organism>
<protein>
    <submittedName>
        <fullName evidence="1">Uncharacterized protein</fullName>
    </submittedName>
</protein>
<reference evidence="1 2" key="1">
    <citation type="submission" date="2024-03" db="EMBL/GenBank/DDBJ databases">
        <title>Human intestinal bacterial collection.</title>
        <authorList>
            <person name="Pauvert C."/>
            <person name="Hitch T.C.A."/>
            <person name="Clavel T."/>
        </authorList>
    </citation>
    <scope>NUCLEOTIDE SEQUENCE [LARGE SCALE GENOMIC DNA]</scope>
    <source>
        <strain evidence="1 2">CLA-AP-H18</strain>
    </source>
</reference>